<dbReference type="eggNOG" id="ENOG502ZVDM">
    <property type="taxonomic scope" value="Bacteria"/>
</dbReference>
<dbReference type="HOGENOM" id="CLU_2738685_0_0_0"/>
<sequence>MKAMQIVTFHHICRTLGITAAAALVLVLLGTETGRNALAWAYLQSTEVITNAIHIHTFPLDRFDPTCPQCM</sequence>
<gene>
    <name evidence="1" type="ordered locus">AciPR4_2400</name>
</gene>
<evidence type="ECO:0000313" key="1">
    <source>
        <dbReference type="EMBL" id="ADV83180.1"/>
    </source>
</evidence>
<proteinExistence type="predicted"/>
<dbReference type="Proteomes" id="UP000006844">
    <property type="component" value="Chromosome"/>
</dbReference>
<dbReference type="EMBL" id="CP002467">
    <property type="protein sequence ID" value="ADV83180.1"/>
    <property type="molecule type" value="Genomic_DNA"/>
</dbReference>
<organism evidence="1 2">
    <name type="scientific">Terriglobus saanensis (strain ATCC BAA-1853 / DSM 23119 / SP1PR4)</name>
    <dbReference type="NCBI Taxonomy" id="401053"/>
    <lineage>
        <taxon>Bacteria</taxon>
        <taxon>Pseudomonadati</taxon>
        <taxon>Acidobacteriota</taxon>
        <taxon>Terriglobia</taxon>
        <taxon>Terriglobales</taxon>
        <taxon>Acidobacteriaceae</taxon>
        <taxon>Terriglobus</taxon>
    </lineage>
</organism>
<dbReference type="STRING" id="401053.AciPR4_2400"/>
<name>E8UYM7_TERSS</name>
<protein>
    <submittedName>
        <fullName evidence="1">Uncharacterized protein</fullName>
    </submittedName>
</protein>
<evidence type="ECO:0000313" key="2">
    <source>
        <dbReference type="Proteomes" id="UP000006844"/>
    </source>
</evidence>
<reference evidence="1 2" key="1">
    <citation type="journal article" date="2012" name="Stand. Genomic Sci.">
        <title>Complete genome sequence of Terriglobus saanensis type strain SP1PR4(T), an Acidobacteria from tundra soil.</title>
        <authorList>
            <person name="Rawat S.R."/>
            <person name="Mannisto M.K."/>
            <person name="Starovoytov V."/>
            <person name="Goodwin L."/>
            <person name="Nolan M."/>
            <person name="Hauser L."/>
            <person name="Land M."/>
            <person name="Davenport K.W."/>
            <person name="Woyke T."/>
            <person name="Haggblom M.M."/>
        </authorList>
    </citation>
    <scope>NUCLEOTIDE SEQUENCE</scope>
    <source>
        <strain evidence="2">ATCC BAA-1853 / DSM 23119 / SP1PR4</strain>
    </source>
</reference>
<keyword evidence="2" id="KW-1185">Reference proteome</keyword>
<dbReference type="AlphaFoldDB" id="E8UYM7"/>
<accession>E8UYM7</accession>
<dbReference type="KEGG" id="tsa:AciPR4_2400"/>